<gene>
    <name evidence="8" type="ORF">JQN70_11975</name>
</gene>
<dbReference type="Proteomes" id="UP001430172">
    <property type="component" value="Unassembled WGS sequence"/>
</dbReference>
<comment type="subcellular location">
    <subcellularLocation>
        <location evidence="1">Membrane</location>
        <topology evidence="1">Multi-pass membrane protein</topology>
    </subcellularLocation>
</comment>
<feature type="transmembrane region" description="Helical" evidence="6">
    <location>
        <begin position="362"/>
        <end position="385"/>
    </location>
</feature>
<keyword evidence="9" id="KW-1185">Reference proteome</keyword>
<feature type="transmembrane region" description="Helical" evidence="6">
    <location>
        <begin position="74"/>
        <end position="92"/>
    </location>
</feature>
<keyword evidence="4 6" id="KW-0472">Membrane</keyword>
<evidence type="ECO:0000256" key="5">
    <source>
        <dbReference type="SAM" id="MobiDB-lite"/>
    </source>
</evidence>
<feature type="transmembrane region" description="Helical" evidence="6">
    <location>
        <begin position="48"/>
        <end position="67"/>
    </location>
</feature>
<protein>
    <submittedName>
        <fullName evidence="8">O-antigen ligase family protein</fullName>
    </submittedName>
</protein>
<feature type="domain" description="O-antigen ligase-related" evidence="7">
    <location>
        <begin position="210"/>
        <end position="347"/>
    </location>
</feature>
<feature type="transmembrane region" description="Helical" evidence="6">
    <location>
        <begin position="24"/>
        <end position="42"/>
    </location>
</feature>
<evidence type="ECO:0000256" key="4">
    <source>
        <dbReference type="ARBA" id="ARBA00023136"/>
    </source>
</evidence>
<feature type="transmembrane region" description="Helical" evidence="6">
    <location>
        <begin position="131"/>
        <end position="154"/>
    </location>
</feature>
<evidence type="ECO:0000256" key="3">
    <source>
        <dbReference type="ARBA" id="ARBA00022989"/>
    </source>
</evidence>
<dbReference type="InterPro" id="IPR051533">
    <property type="entry name" value="WaaL-like"/>
</dbReference>
<dbReference type="RefSeq" id="WP_204131565.1">
    <property type="nucleotide sequence ID" value="NZ_JAFDVD010000012.1"/>
</dbReference>
<feature type="region of interest" description="Disordered" evidence="5">
    <location>
        <begin position="412"/>
        <end position="448"/>
    </location>
</feature>
<feature type="transmembrane region" description="Helical" evidence="6">
    <location>
        <begin position="391"/>
        <end position="412"/>
    </location>
</feature>
<accession>A0ABS2CMX3</accession>
<evidence type="ECO:0000256" key="1">
    <source>
        <dbReference type="ARBA" id="ARBA00004141"/>
    </source>
</evidence>
<dbReference type="EMBL" id="JAFDVD010000012">
    <property type="protein sequence ID" value="MBM6401110.1"/>
    <property type="molecule type" value="Genomic_DNA"/>
</dbReference>
<sequence>MSSQARSAFAVGEARRVRYKPHELLFAAAVASSVLPALPPIAALSGLIGIPVQAPAVALWVVAALLFGSSMRGLWLALLLAAVGAAATLPTGDPVLTRAWFGVMLVPLALFVGLQAVDADEVKNAREATRWVLFAACAAQVFYYAATAGVRALASPSSVYVNHTNVEFWEEAGRHVLANPNNAAVIFCTAFGWAVAEWAAGAQGRLSVAFVLTSATAIYLTGSRGAWLTAGTILLLAALFHVRSRARVALLLSIAVAAYVAVDAWVARFEAVARTGASANVRLQARAVTVSEVIDHPIGHGVGTTADVLRDRLGVVAFLSSDTAGATSHDLFLNWGVCVGWIGLGLLLVLLTVAVRDSYRGAGFLALLPLLGYVLCGELVGLDILNTTNAAWSTVLVVLIGLGWRGGAVTGSRPSSLSRLSKGAARRGRPLVSTAPPRAPQRASGETQ</sequence>
<feature type="transmembrane region" description="Helical" evidence="6">
    <location>
        <begin position="249"/>
        <end position="267"/>
    </location>
</feature>
<dbReference type="PANTHER" id="PTHR37422:SF23">
    <property type="entry name" value="TEICHURONIC ACID BIOSYNTHESIS PROTEIN TUAE"/>
    <property type="match status" value="1"/>
</dbReference>
<feature type="transmembrane region" description="Helical" evidence="6">
    <location>
        <begin position="98"/>
        <end position="119"/>
    </location>
</feature>
<evidence type="ECO:0000313" key="9">
    <source>
        <dbReference type="Proteomes" id="UP001430172"/>
    </source>
</evidence>
<organism evidence="8 9">
    <name type="scientific">Phycicoccus sonneratiae</name>
    <dbReference type="NCBI Taxonomy" id="2807628"/>
    <lineage>
        <taxon>Bacteria</taxon>
        <taxon>Bacillati</taxon>
        <taxon>Actinomycetota</taxon>
        <taxon>Actinomycetes</taxon>
        <taxon>Micrococcales</taxon>
        <taxon>Intrasporangiaceae</taxon>
        <taxon>Phycicoccus</taxon>
    </lineage>
</organism>
<evidence type="ECO:0000313" key="8">
    <source>
        <dbReference type="EMBL" id="MBM6401110.1"/>
    </source>
</evidence>
<dbReference type="Pfam" id="PF04932">
    <property type="entry name" value="Wzy_C"/>
    <property type="match status" value="1"/>
</dbReference>
<dbReference type="PANTHER" id="PTHR37422">
    <property type="entry name" value="TEICHURONIC ACID BIOSYNTHESIS PROTEIN TUAE"/>
    <property type="match status" value="1"/>
</dbReference>
<evidence type="ECO:0000259" key="7">
    <source>
        <dbReference type="Pfam" id="PF04932"/>
    </source>
</evidence>
<evidence type="ECO:0000256" key="2">
    <source>
        <dbReference type="ARBA" id="ARBA00022692"/>
    </source>
</evidence>
<dbReference type="InterPro" id="IPR007016">
    <property type="entry name" value="O-antigen_ligase-rel_domated"/>
</dbReference>
<name>A0ABS2CMX3_9MICO</name>
<evidence type="ECO:0000256" key="6">
    <source>
        <dbReference type="SAM" id="Phobius"/>
    </source>
</evidence>
<feature type="transmembrane region" description="Helical" evidence="6">
    <location>
        <begin position="225"/>
        <end position="242"/>
    </location>
</feature>
<proteinExistence type="predicted"/>
<comment type="caution">
    <text evidence="8">The sequence shown here is derived from an EMBL/GenBank/DDBJ whole genome shotgun (WGS) entry which is preliminary data.</text>
</comment>
<keyword evidence="3 6" id="KW-1133">Transmembrane helix</keyword>
<dbReference type="GO" id="GO:0016874">
    <property type="term" value="F:ligase activity"/>
    <property type="evidence" value="ECO:0007669"/>
    <property type="project" value="UniProtKB-KW"/>
</dbReference>
<feature type="transmembrane region" description="Helical" evidence="6">
    <location>
        <begin position="332"/>
        <end position="355"/>
    </location>
</feature>
<keyword evidence="8" id="KW-0436">Ligase</keyword>
<keyword evidence="2 6" id="KW-0812">Transmembrane</keyword>
<reference evidence="8" key="1">
    <citation type="submission" date="2021-02" db="EMBL/GenBank/DDBJ databases">
        <title>Phycicoccus sp. MQZ13P-5T, whole genome shotgun sequence.</title>
        <authorList>
            <person name="Tuo L."/>
        </authorList>
    </citation>
    <scope>NUCLEOTIDE SEQUENCE</scope>
    <source>
        <strain evidence="8">MQZ13P-5</strain>
    </source>
</reference>